<feature type="compositionally biased region" description="Low complexity" evidence="7">
    <location>
        <begin position="38"/>
        <end position="60"/>
    </location>
</feature>
<comment type="cofactor">
    <cofactor evidence="2">
        <name>Mg(2+)</name>
        <dbReference type="ChEBI" id="CHEBI:18420"/>
    </cofactor>
</comment>
<evidence type="ECO:0000256" key="6">
    <source>
        <dbReference type="SAM" id="Coils"/>
    </source>
</evidence>
<dbReference type="InterPro" id="IPR013087">
    <property type="entry name" value="Znf_C2H2_type"/>
</dbReference>
<dbReference type="PANTHER" id="PTHR12271">
    <property type="entry name" value="POLY A POLYMERASE CID PAP -RELATED"/>
    <property type="match status" value="1"/>
</dbReference>
<dbReference type="InterPro" id="IPR043519">
    <property type="entry name" value="NT_sf"/>
</dbReference>
<dbReference type="SUPFAM" id="SSF81631">
    <property type="entry name" value="PAP/OAS1 substrate-binding domain"/>
    <property type="match status" value="2"/>
</dbReference>
<keyword evidence="6" id="KW-0175">Coiled coil</keyword>
<evidence type="ECO:0000259" key="8">
    <source>
        <dbReference type="PROSITE" id="PS51379"/>
    </source>
</evidence>
<dbReference type="Pfam" id="PF22600">
    <property type="entry name" value="MTPAP-like_central"/>
    <property type="match status" value="1"/>
</dbReference>
<dbReference type="SUPFAM" id="SSF81301">
    <property type="entry name" value="Nucleotidyltransferase"/>
    <property type="match status" value="1"/>
</dbReference>
<feature type="compositionally biased region" description="Basic and acidic residues" evidence="7">
    <location>
        <begin position="981"/>
        <end position="1002"/>
    </location>
</feature>
<evidence type="ECO:0000256" key="3">
    <source>
        <dbReference type="ARBA" id="ARBA00022679"/>
    </source>
</evidence>
<dbReference type="InterPro" id="IPR054708">
    <property type="entry name" value="MTPAP-like_central"/>
</dbReference>
<feature type="region of interest" description="Disordered" evidence="7">
    <location>
        <begin position="1480"/>
        <end position="1530"/>
    </location>
</feature>
<comment type="cofactor">
    <cofactor evidence="1">
        <name>Mn(2+)</name>
        <dbReference type="ChEBI" id="CHEBI:29035"/>
    </cofactor>
</comment>
<feature type="compositionally biased region" description="Basic and acidic residues" evidence="7">
    <location>
        <begin position="64"/>
        <end position="76"/>
    </location>
</feature>
<dbReference type="Pfam" id="PF03828">
    <property type="entry name" value="PAP_assoc"/>
    <property type="match status" value="1"/>
</dbReference>
<evidence type="ECO:0000256" key="2">
    <source>
        <dbReference type="ARBA" id="ARBA00001946"/>
    </source>
</evidence>
<feature type="region of interest" description="Disordered" evidence="7">
    <location>
        <begin position="1"/>
        <end position="76"/>
    </location>
</feature>
<proteinExistence type="predicted"/>
<evidence type="ECO:0000313" key="9">
    <source>
        <dbReference type="EMBL" id="ULU02451.1"/>
    </source>
</evidence>
<protein>
    <recommendedName>
        <fullName evidence="8">4Fe-4S ferredoxin-type domain-containing protein</fullName>
    </recommendedName>
</protein>
<dbReference type="InterPro" id="IPR017896">
    <property type="entry name" value="4Fe4S_Fe-S-bd"/>
</dbReference>
<sequence length="1530" mass="175526">MPDKNRNSSGGGENSSKSSGKKQRPRNRNKQSNNGVKSSSDNTDGNSTTSSSRNPSKSSPDISNARKVEILKRDPKAPPLISLMDIQTSKAPFQKNQNPASNGTTIETIKAQTRAYYFSENPGSAVSADTVTHQYTMQNFPLERNVNTMIDRKFSLMITPTTSRCNGLYIRVKSQNSEDAQYEKCGQSATGALVKLDSSEKTIRKACRETMENFYEVSTACRSKRHPFSKSSEAYLTSCFIKRLEERLETFPDAIYYCEKCDYHISTISHAKAHLESSTHFDDIKRQDQREQLLKHIPDPSANHLKSINTVLEAVLNEYKESFQVQQISQDQTAHILYYLNTSVFPTLGCNNVKLRPFGSATYDVVLPDSDFNVAYTMDQHDGVSIFSVLEQIRKKIADDGYPADHSMEMGTPSTIIFTFEGVRVRLCWMSCFVFRSQLHFSDLMKTYVDLRKEVVQFLQLIRIWATRAGVDSKNKQRIGLPRYGFDIMAIHFLQRQQYLPILHELYDGEIEVEDPQTTKDEASSEVSKIPPEEAGQRRIRLMSRYEKDIKNIREKFDLTKKWNSADLFIKFFRYYVKQNREIVIQITQSEAMSRDANRWNKKILHVVDPFRGDNVLSIPKVSTWQPFYFNCLLTTFLAFAIPRTENGPLVEVGLLHNKTTTSKKKVKEPQTPKRNHVEVPPQTPDVFKTPKVIAQITEEEYQAAADELAEEQDEEEIMKQKLSRVEIDGIKYKSIKPGDCEIDDHFQLVYSKKSLTRFKRVLPRRLNETMVESLTSHKLMSEKGDRRVNSWRKSVAEVTEKMEKSLKIKEEPVEDLGKIPQSNDVPFEVKQEIPSDAENQVSEVPKVTPNVQEPETANVFSINCVITQPQQIQADAVETPDESLKALENAREEAEKFPEPVQEIETTRVHFVNCVIARPIPEAVETPEESSLKASENAPEEAGAVPKLETSDEPLKALDNDTENAKDVPKLESLENDPESTPKKEKDAPTKRDSSFDESPRQEPPAVPKPSSTFGSLKITPLIEKQICCEEFFIKENVDFKGLSKAKTLKQTDFRFEFTSECFSGGYEMEMKCTHCDGSHCVENCPMMEIPPIKKFEARTKEDLADIDLVINEYYKNNIVDKNRLVAMEKKKDELQTVLRQNYREDITLTLFGSVMTGLSASLSDIDICLRFGDDEIPPKDISPKDVILETEKALRRANGFVRKVQAIVNAKVPIVKFQIRLGYNQYMDADISYYNVLAIHNTALLREYTLWTPDNRFAKLALFIKAWAKNCDIGDASRGSLSSYAHIIMLISYLQNCDPPVLPRLQEDFRSDNREKRMVENWDTSYAQVEEALLKSWPKNKESCAQLLIGYFDYYSRFDFRNFVVQCRREMTLSKMEKEWPRPICVEDPFDLNHNLSSGVTKKMFVFIMKVFINSRAVFMSEKPKMTDHNHAGFHLMYRKVLLDKCHQGSAPSDRQCHSCHRIGHFYESCPFRMQGKDNRRRYTSNSTNNSYRSNDGFNNHRKTSEDSNGVGDRLGYHKRTYGQRPYK</sequence>
<reference evidence="9 10" key="1">
    <citation type="submission" date="2022-05" db="EMBL/GenBank/DDBJ databases">
        <title>Chromosome-level reference genomes for two strains of Caenorhabditis briggsae: an improved platform for comparative genomics.</title>
        <authorList>
            <person name="Stevens L."/>
            <person name="Andersen E.C."/>
        </authorList>
    </citation>
    <scope>NUCLEOTIDE SEQUENCE [LARGE SCALE GENOMIC DNA]</scope>
    <source>
        <strain evidence="9">QX1410_ONT</strain>
        <tissue evidence="9">Whole-organism</tissue>
    </source>
</reference>
<dbReference type="PROSITE" id="PS00028">
    <property type="entry name" value="ZINC_FINGER_C2H2_1"/>
    <property type="match status" value="1"/>
</dbReference>
<keyword evidence="5" id="KW-0460">Magnesium</keyword>
<feature type="coiled-coil region" evidence="6">
    <location>
        <begin position="695"/>
        <end position="729"/>
    </location>
</feature>
<feature type="compositionally biased region" description="Basic residues" evidence="7">
    <location>
        <begin position="1519"/>
        <end position="1530"/>
    </location>
</feature>
<dbReference type="CDD" id="cd05402">
    <property type="entry name" value="NT_PAP_TUTase"/>
    <property type="match status" value="1"/>
</dbReference>
<dbReference type="GO" id="GO:1990817">
    <property type="term" value="F:poly(A) RNA polymerase activity"/>
    <property type="evidence" value="ECO:0007669"/>
    <property type="project" value="UniProtKB-ARBA"/>
</dbReference>
<evidence type="ECO:0000256" key="4">
    <source>
        <dbReference type="ARBA" id="ARBA00022723"/>
    </source>
</evidence>
<organism evidence="9 10">
    <name type="scientific">Caenorhabditis briggsae</name>
    <dbReference type="NCBI Taxonomy" id="6238"/>
    <lineage>
        <taxon>Eukaryota</taxon>
        <taxon>Metazoa</taxon>
        <taxon>Ecdysozoa</taxon>
        <taxon>Nematoda</taxon>
        <taxon>Chromadorea</taxon>
        <taxon>Rhabditida</taxon>
        <taxon>Rhabditina</taxon>
        <taxon>Rhabditomorpha</taxon>
        <taxon>Rhabditoidea</taxon>
        <taxon>Rhabditidae</taxon>
        <taxon>Peloderinae</taxon>
        <taxon>Caenorhabditis</taxon>
    </lineage>
</organism>
<feature type="compositionally biased region" description="Basic and acidic residues" evidence="7">
    <location>
        <begin position="668"/>
        <end position="678"/>
    </location>
</feature>
<dbReference type="PROSITE" id="PS51379">
    <property type="entry name" value="4FE4S_FER_2"/>
    <property type="match status" value="1"/>
</dbReference>
<dbReference type="EMBL" id="CP090893">
    <property type="protein sequence ID" value="ULU02451.1"/>
    <property type="molecule type" value="Genomic_DNA"/>
</dbReference>
<dbReference type="PANTHER" id="PTHR12271:SF66">
    <property type="entry name" value="TERMINAL URIDYLYLTRANSFERASE TAILOR"/>
    <property type="match status" value="1"/>
</dbReference>
<feature type="region of interest" description="Disordered" evidence="7">
    <location>
        <begin position="926"/>
        <end position="1016"/>
    </location>
</feature>
<feature type="compositionally biased region" description="Basic and acidic residues" evidence="7">
    <location>
        <begin position="950"/>
        <end position="974"/>
    </location>
</feature>
<dbReference type="InterPro" id="IPR002058">
    <property type="entry name" value="PAP_assoc"/>
</dbReference>
<evidence type="ECO:0000313" key="10">
    <source>
        <dbReference type="Proteomes" id="UP000827892"/>
    </source>
</evidence>
<gene>
    <name evidence="9" type="ORF">L3Y34_002208</name>
</gene>
<keyword evidence="3" id="KW-0808">Transferase</keyword>
<feature type="compositionally biased region" description="Low complexity" evidence="7">
    <location>
        <begin position="1486"/>
        <end position="1497"/>
    </location>
</feature>
<dbReference type="Proteomes" id="UP000827892">
    <property type="component" value="Chromosome III"/>
</dbReference>
<accession>A0AAE9DE90</accession>
<name>A0AAE9DE90_CAEBR</name>
<dbReference type="Gene3D" id="3.30.460.10">
    <property type="entry name" value="Beta Polymerase, domain 2"/>
    <property type="match status" value="1"/>
</dbReference>
<evidence type="ECO:0000256" key="5">
    <source>
        <dbReference type="ARBA" id="ARBA00022842"/>
    </source>
</evidence>
<feature type="domain" description="4Fe-4S ferredoxin-type" evidence="8">
    <location>
        <begin position="1064"/>
        <end position="1096"/>
    </location>
</feature>
<evidence type="ECO:0000256" key="1">
    <source>
        <dbReference type="ARBA" id="ARBA00001936"/>
    </source>
</evidence>
<dbReference type="GO" id="GO:0046872">
    <property type="term" value="F:metal ion binding"/>
    <property type="evidence" value="ECO:0007669"/>
    <property type="project" value="UniProtKB-KW"/>
</dbReference>
<feature type="region of interest" description="Disordered" evidence="7">
    <location>
        <begin position="662"/>
        <end position="685"/>
    </location>
</feature>
<feature type="compositionally biased region" description="Basic residues" evidence="7">
    <location>
        <begin position="19"/>
        <end position="29"/>
    </location>
</feature>
<evidence type="ECO:0000256" key="7">
    <source>
        <dbReference type="SAM" id="MobiDB-lite"/>
    </source>
</evidence>
<keyword evidence="4" id="KW-0479">Metal-binding</keyword>
<dbReference type="Gene3D" id="1.10.1410.10">
    <property type="match status" value="2"/>
</dbReference>